<dbReference type="InterPro" id="IPR008422">
    <property type="entry name" value="KN_HD"/>
</dbReference>
<dbReference type="Gene3D" id="1.10.10.60">
    <property type="entry name" value="Homeodomain-like"/>
    <property type="match status" value="1"/>
</dbReference>
<protein>
    <submittedName>
        <fullName evidence="9">Homeobox domain-containing protein</fullName>
    </submittedName>
</protein>
<organism evidence="8 9">
    <name type="scientific">Panagrolaimus superbus</name>
    <dbReference type="NCBI Taxonomy" id="310955"/>
    <lineage>
        <taxon>Eukaryota</taxon>
        <taxon>Metazoa</taxon>
        <taxon>Ecdysozoa</taxon>
        <taxon>Nematoda</taxon>
        <taxon>Chromadorea</taxon>
        <taxon>Rhabditida</taxon>
        <taxon>Tylenchina</taxon>
        <taxon>Panagrolaimomorpha</taxon>
        <taxon>Panagrolaimoidea</taxon>
        <taxon>Panagrolaimidae</taxon>
        <taxon>Panagrolaimus</taxon>
    </lineage>
</organism>
<accession>A0A914YDN3</accession>
<sequence length="252" mass="28742">MNIENILSKDLPPSSHGNPSPIPTMDSQMLQQYFNLIMQQSNKPIIPAMPPPSSNPVNNPLLQCNMFFPFLQSSQFQHPTLSSTAPISMPSIPRTSNTYSIENILSAAAVSTPSQKYGAPIHPFLPFPIPQQQQQQRNSQIPDAAYLLNLFTPPSISSSVSSNSFRSRPQPILRVHVTRESSKPLREWMISHLHDPYPTPNEIEELSNITGFSRKQVRDWFTNNRRRYEQKLKNKPLPWKKREAAKTVRDIF</sequence>
<dbReference type="InterPro" id="IPR009057">
    <property type="entry name" value="Homeodomain-like_sf"/>
</dbReference>
<feature type="DNA-binding region" description="Homeobox" evidence="5">
    <location>
        <begin position="176"/>
        <end position="232"/>
    </location>
</feature>
<evidence type="ECO:0000256" key="1">
    <source>
        <dbReference type="ARBA" id="ARBA00004123"/>
    </source>
</evidence>
<dbReference type="GO" id="GO:0005634">
    <property type="term" value="C:nucleus"/>
    <property type="evidence" value="ECO:0007669"/>
    <property type="project" value="UniProtKB-SubCell"/>
</dbReference>
<keyword evidence="8" id="KW-1185">Reference proteome</keyword>
<evidence type="ECO:0000313" key="8">
    <source>
        <dbReference type="Proteomes" id="UP000887577"/>
    </source>
</evidence>
<dbReference type="Proteomes" id="UP000887577">
    <property type="component" value="Unplaced"/>
</dbReference>
<evidence type="ECO:0000256" key="3">
    <source>
        <dbReference type="ARBA" id="ARBA00023155"/>
    </source>
</evidence>
<dbReference type="GO" id="GO:0006355">
    <property type="term" value="P:regulation of DNA-templated transcription"/>
    <property type="evidence" value="ECO:0007669"/>
    <property type="project" value="InterPro"/>
</dbReference>
<dbReference type="CDD" id="cd00086">
    <property type="entry name" value="homeodomain"/>
    <property type="match status" value="1"/>
</dbReference>
<evidence type="ECO:0000259" key="7">
    <source>
        <dbReference type="PROSITE" id="PS50071"/>
    </source>
</evidence>
<dbReference type="GO" id="GO:0000987">
    <property type="term" value="F:cis-regulatory region sequence-specific DNA binding"/>
    <property type="evidence" value="ECO:0007669"/>
    <property type="project" value="UniProtKB-ARBA"/>
</dbReference>
<feature type="region of interest" description="Disordered" evidence="6">
    <location>
        <begin position="1"/>
        <end position="25"/>
    </location>
</feature>
<dbReference type="Pfam" id="PF05920">
    <property type="entry name" value="Homeobox_KN"/>
    <property type="match status" value="1"/>
</dbReference>
<dbReference type="SUPFAM" id="SSF46689">
    <property type="entry name" value="Homeodomain-like"/>
    <property type="match status" value="1"/>
</dbReference>
<dbReference type="PROSITE" id="PS50071">
    <property type="entry name" value="HOMEOBOX_2"/>
    <property type="match status" value="1"/>
</dbReference>
<evidence type="ECO:0000256" key="4">
    <source>
        <dbReference type="ARBA" id="ARBA00023242"/>
    </source>
</evidence>
<dbReference type="AlphaFoldDB" id="A0A914YDN3"/>
<dbReference type="InterPro" id="IPR050224">
    <property type="entry name" value="TALE_homeobox"/>
</dbReference>
<keyword evidence="4 5" id="KW-0539">Nucleus</keyword>
<dbReference type="PANTHER" id="PTHR11850">
    <property type="entry name" value="HOMEOBOX PROTEIN TRANSCRIPTION FACTORS"/>
    <property type="match status" value="1"/>
</dbReference>
<reference evidence="9" key="1">
    <citation type="submission" date="2022-11" db="UniProtKB">
        <authorList>
            <consortium name="WormBaseParasite"/>
        </authorList>
    </citation>
    <scope>IDENTIFICATION</scope>
</reference>
<evidence type="ECO:0000256" key="2">
    <source>
        <dbReference type="ARBA" id="ARBA00023125"/>
    </source>
</evidence>
<comment type="subcellular location">
    <subcellularLocation>
        <location evidence="1 5">Nucleus</location>
    </subcellularLocation>
</comment>
<feature type="domain" description="Homeobox" evidence="7">
    <location>
        <begin position="174"/>
        <end position="231"/>
    </location>
</feature>
<dbReference type="SMART" id="SM00389">
    <property type="entry name" value="HOX"/>
    <property type="match status" value="1"/>
</dbReference>
<keyword evidence="3 5" id="KW-0371">Homeobox</keyword>
<evidence type="ECO:0000313" key="9">
    <source>
        <dbReference type="WBParaSite" id="PSU_v2.g17541.t1"/>
    </source>
</evidence>
<evidence type="ECO:0000256" key="6">
    <source>
        <dbReference type="SAM" id="MobiDB-lite"/>
    </source>
</evidence>
<dbReference type="WBParaSite" id="PSU_v2.g17541.t1">
    <property type="protein sequence ID" value="PSU_v2.g17541.t1"/>
    <property type="gene ID" value="PSU_v2.g17541"/>
</dbReference>
<keyword evidence="2 5" id="KW-0238">DNA-binding</keyword>
<dbReference type="InterPro" id="IPR001356">
    <property type="entry name" value="HD"/>
</dbReference>
<proteinExistence type="predicted"/>
<evidence type="ECO:0000256" key="5">
    <source>
        <dbReference type="PROSITE-ProRule" id="PRU00108"/>
    </source>
</evidence>
<name>A0A914YDN3_9BILA</name>